<keyword evidence="4" id="KW-0833">Ubl conjugation pathway</keyword>
<feature type="region of interest" description="Disordered" evidence="8">
    <location>
        <begin position="596"/>
        <end position="641"/>
    </location>
</feature>
<dbReference type="PANTHER" id="PTHR12558:SF9">
    <property type="entry name" value="CELL DIVISION CYCLE PROTEIN 16 HOMOLOG"/>
    <property type="match status" value="1"/>
</dbReference>
<keyword evidence="1" id="KW-0132">Cell division</keyword>
<protein>
    <recommendedName>
        <fullName evidence="11">Anaphase-promoting complex subunit cut9</fullName>
    </recommendedName>
</protein>
<reference evidence="9 10" key="1">
    <citation type="journal article" date="2018" name="Mycol. Prog.">
        <title>Coniella lustricola, a new species from submerged detritus.</title>
        <authorList>
            <person name="Raudabaugh D.B."/>
            <person name="Iturriaga T."/>
            <person name="Carver A."/>
            <person name="Mondo S."/>
            <person name="Pangilinan J."/>
            <person name="Lipzen A."/>
            <person name="He G."/>
            <person name="Amirebrahimi M."/>
            <person name="Grigoriev I.V."/>
            <person name="Miller A.N."/>
        </authorList>
    </citation>
    <scope>NUCLEOTIDE SEQUENCE [LARGE SCALE GENOMIC DNA]</scope>
    <source>
        <strain evidence="9 10">B22-T-1</strain>
    </source>
</reference>
<dbReference type="InterPro" id="IPR011990">
    <property type="entry name" value="TPR-like_helical_dom_sf"/>
</dbReference>
<evidence type="ECO:0000256" key="8">
    <source>
        <dbReference type="SAM" id="MobiDB-lite"/>
    </source>
</evidence>
<evidence type="ECO:0000256" key="6">
    <source>
        <dbReference type="ARBA" id="ARBA00023306"/>
    </source>
</evidence>
<evidence type="ECO:0000313" key="9">
    <source>
        <dbReference type="EMBL" id="PSR77489.1"/>
    </source>
</evidence>
<dbReference type="FunCoup" id="A0A2T2ZV05">
    <property type="interactions" value="1117"/>
</dbReference>
<dbReference type="EMBL" id="KZ678654">
    <property type="protein sequence ID" value="PSR77489.1"/>
    <property type="molecule type" value="Genomic_DNA"/>
</dbReference>
<dbReference type="SUPFAM" id="SSF48452">
    <property type="entry name" value="TPR-like"/>
    <property type="match status" value="2"/>
</dbReference>
<dbReference type="GO" id="GO:0016567">
    <property type="term" value="P:protein ubiquitination"/>
    <property type="evidence" value="ECO:0007669"/>
    <property type="project" value="TreeGrafter"/>
</dbReference>
<dbReference type="Pfam" id="PF12895">
    <property type="entry name" value="ANAPC3"/>
    <property type="match status" value="1"/>
</dbReference>
<keyword evidence="10" id="KW-1185">Reference proteome</keyword>
<dbReference type="OrthoDB" id="10006270at2759"/>
<dbReference type="Pfam" id="PF13432">
    <property type="entry name" value="TPR_16"/>
    <property type="match status" value="1"/>
</dbReference>
<dbReference type="PANTHER" id="PTHR12558">
    <property type="entry name" value="CELL DIVISION CYCLE 16,23,27"/>
    <property type="match status" value="1"/>
</dbReference>
<evidence type="ECO:0000256" key="2">
    <source>
        <dbReference type="ARBA" id="ARBA00022737"/>
    </source>
</evidence>
<keyword evidence="3" id="KW-0498">Mitosis</keyword>
<dbReference type="GO" id="GO:0051301">
    <property type="term" value="P:cell division"/>
    <property type="evidence" value="ECO:0007669"/>
    <property type="project" value="UniProtKB-KW"/>
</dbReference>
<keyword evidence="5 7" id="KW-0802">TPR repeat</keyword>
<keyword evidence="6" id="KW-0131">Cell cycle</keyword>
<evidence type="ECO:0000256" key="5">
    <source>
        <dbReference type="ARBA" id="ARBA00022803"/>
    </source>
</evidence>
<keyword evidence="2" id="KW-0677">Repeat</keyword>
<evidence type="ECO:0000256" key="7">
    <source>
        <dbReference type="PROSITE-ProRule" id="PRU00339"/>
    </source>
</evidence>
<evidence type="ECO:0000313" key="10">
    <source>
        <dbReference type="Proteomes" id="UP000241462"/>
    </source>
</evidence>
<proteinExistence type="predicted"/>
<sequence length="641" mass="72060">MSSDGDADNAQVEGFLRNWRQTAFDAGQFQTAIFVGDKLLAMTGYLDDDNDAFWMAQVHFSTGNYVRAHKFLEHRDLVRRNPSCQYLAAHCLIKQSRFDEALAILGERDPTYLVKSKDVHKRKAQGGSGSNSSRVAHRSRAYSEVRRELDAVNRRYEAGMCYLRGICYAKQNAFDRAKECYKNAVRIDVQCFEAFNQLTENALLSPEEEWGFLDSLDFDSIPAGSDTDAAQEIAYYVKMLYSTRLSKYQKQDAFNTACESLATHYKLKGNSDLLLAKADQLYTQSRYKDALELTNSILVEDKYKFSVYPIHLACLYELQEKNLLFLVAHELADSHPEEPCSWLAVAVYYLMIGKIPEARRYFSKASMMDAHFGPAWIGFAHTFAAEGEHDQAISAYSTAARLFMGTHLPQVFLGMQHHAMNNMTVAEEFLNTAYGLCTTDPLLLNEMGIVYYHQNRLKEAAEKFKTSLSIVDAIDSDPQVSIVARTNLGHTYRRQRKFQLALHEFDTVLRENGKDAGVFSAKGLIYLDIGKPEEAVNVLHEALAINPQDPIATELLLKALDESSNLGHIVAELNDDAAMIEFEQELEQLKQEARTEVAAKWSGTRGGRGKGKGKGKEKAMLTNMPQEGEPSMRQPGHSTGG</sequence>
<dbReference type="STRING" id="2025994.A0A2T2ZV05"/>
<dbReference type="GO" id="GO:0045842">
    <property type="term" value="P:positive regulation of mitotic metaphase/anaphase transition"/>
    <property type="evidence" value="ECO:0007669"/>
    <property type="project" value="TreeGrafter"/>
</dbReference>
<dbReference type="InterPro" id="IPR019734">
    <property type="entry name" value="TPR_rpt"/>
</dbReference>
<dbReference type="Gene3D" id="1.25.40.10">
    <property type="entry name" value="Tetratricopeptide repeat domain"/>
    <property type="match status" value="1"/>
</dbReference>
<dbReference type="PROSITE" id="PS50005">
    <property type="entry name" value="TPR"/>
    <property type="match status" value="1"/>
</dbReference>
<gene>
    <name evidence="9" type="ORF">BD289DRAFT_377752</name>
</gene>
<dbReference type="GO" id="GO:0031145">
    <property type="term" value="P:anaphase-promoting complex-dependent catabolic process"/>
    <property type="evidence" value="ECO:0007669"/>
    <property type="project" value="TreeGrafter"/>
</dbReference>
<dbReference type="SMART" id="SM00028">
    <property type="entry name" value="TPR"/>
    <property type="match status" value="6"/>
</dbReference>
<evidence type="ECO:0000256" key="4">
    <source>
        <dbReference type="ARBA" id="ARBA00022786"/>
    </source>
</evidence>
<accession>A0A2T2ZV05</accession>
<dbReference type="InParanoid" id="A0A2T2ZV05"/>
<organism evidence="9 10">
    <name type="scientific">Coniella lustricola</name>
    <dbReference type="NCBI Taxonomy" id="2025994"/>
    <lineage>
        <taxon>Eukaryota</taxon>
        <taxon>Fungi</taxon>
        <taxon>Dikarya</taxon>
        <taxon>Ascomycota</taxon>
        <taxon>Pezizomycotina</taxon>
        <taxon>Sordariomycetes</taxon>
        <taxon>Sordariomycetidae</taxon>
        <taxon>Diaporthales</taxon>
        <taxon>Schizoparmaceae</taxon>
        <taxon>Coniella</taxon>
    </lineage>
</organism>
<feature type="region of interest" description="Disordered" evidence="8">
    <location>
        <begin position="119"/>
        <end position="138"/>
    </location>
</feature>
<dbReference type="Proteomes" id="UP000241462">
    <property type="component" value="Unassembled WGS sequence"/>
</dbReference>
<dbReference type="GO" id="GO:0005680">
    <property type="term" value="C:anaphase-promoting complex"/>
    <property type="evidence" value="ECO:0007669"/>
    <property type="project" value="TreeGrafter"/>
</dbReference>
<feature type="repeat" description="TPR" evidence="7">
    <location>
        <begin position="516"/>
        <end position="549"/>
    </location>
</feature>
<evidence type="ECO:0000256" key="1">
    <source>
        <dbReference type="ARBA" id="ARBA00022618"/>
    </source>
</evidence>
<evidence type="ECO:0008006" key="11">
    <source>
        <dbReference type="Google" id="ProtNLM"/>
    </source>
</evidence>
<dbReference type="Pfam" id="PF13181">
    <property type="entry name" value="TPR_8"/>
    <property type="match status" value="1"/>
</dbReference>
<dbReference type="AlphaFoldDB" id="A0A2T2ZV05"/>
<dbReference type="GO" id="GO:0005737">
    <property type="term" value="C:cytoplasm"/>
    <property type="evidence" value="ECO:0007669"/>
    <property type="project" value="TreeGrafter"/>
</dbReference>
<evidence type="ECO:0000256" key="3">
    <source>
        <dbReference type="ARBA" id="ARBA00022776"/>
    </source>
</evidence>
<name>A0A2T2ZV05_9PEZI</name>